<evidence type="ECO:0000256" key="1">
    <source>
        <dbReference type="SAM" id="Phobius"/>
    </source>
</evidence>
<dbReference type="AlphaFoldDB" id="D3FXB5"/>
<evidence type="ECO:0000313" key="2">
    <source>
        <dbReference type="EMBL" id="ADC50626.1"/>
    </source>
</evidence>
<dbReference type="HOGENOM" id="CLU_185006_0_0_9"/>
<keyword evidence="1" id="KW-0812">Transmembrane</keyword>
<dbReference type="eggNOG" id="ENOG5032AR0">
    <property type="taxonomic scope" value="Bacteria"/>
</dbReference>
<feature type="transmembrane region" description="Helical" evidence="1">
    <location>
        <begin position="44"/>
        <end position="67"/>
    </location>
</feature>
<accession>D3FXB5</accession>
<evidence type="ECO:0008006" key="4">
    <source>
        <dbReference type="Google" id="ProtNLM"/>
    </source>
</evidence>
<keyword evidence="1" id="KW-1133">Transmembrane helix</keyword>
<dbReference type="InterPro" id="IPR025418">
    <property type="entry name" value="YrhC-like"/>
</dbReference>
<evidence type="ECO:0000313" key="3">
    <source>
        <dbReference type="Proteomes" id="UP000001544"/>
    </source>
</evidence>
<dbReference type="EMBL" id="CP001878">
    <property type="protein sequence ID" value="ADC50626.1"/>
    <property type="molecule type" value="Genomic_DNA"/>
</dbReference>
<dbReference type="KEGG" id="bpf:BpOF4_12875"/>
<reference evidence="2 3" key="1">
    <citation type="journal article" date="2011" name="Environ. Microbiol.">
        <title>Genome of alkaliphilic Bacillus pseudofirmus OF4 reveals adaptations that support the ability to grow in an external pH range from 7.5 to 11.4.</title>
        <authorList>
            <person name="Janto B."/>
            <person name="Ahmed A."/>
            <person name="Ito M."/>
            <person name="Liu J."/>
            <person name="Hicks D.B."/>
            <person name="Pagni S."/>
            <person name="Fackelmayer O.J."/>
            <person name="Smith T.A."/>
            <person name="Earl J."/>
            <person name="Elbourne L.D."/>
            <person name="Hassan K."/>
            <person name="Paulsen I.T."/>
            <person name="Kolsto A.B."/>
            <person name="Tourasse N.J."/>
            <person name="Ehrlich G.D."/>
            <person name="Boissy R."/>
            <person name="Ivey D.M."/>
            <person name="Li G."/>
            <person name="Xue Y."/>
            <person name="Ma Y."/>
            <person name="Hu F.Z."/>
            <person name="Krulwich T.A."/>
        </authorList>
    </citation>
    <scope>NUCLEOTIDE SEQUENCE [LARGE SCALE GENOMIC DNA]</scope>
    <source>
        <strain evidence="3">ATCC BAA-2126 / JCM 17055 / OF4</strain>
    </source>
</reference>
<feature type="transmembrane region" description="Helical" evidence="1">
    <location>
        <begin position="21"/>
        <end position="38"/>
    </location>
</feature>
<gene>
    <name evidence="2" type="ordered locus">BpOF4_12875</name>
</gene>
<organism evidence="2 3">
    <name type="scientific">Alkalihalophilus pseudofirmus (strain ATCC BAA-2126 / JCM 17055 / OF4)</name>
    <name type="common">Bacillus pseudofirmus</name>
    <dbReference type="NCBI Taxonomy" id="398511"/>
    <lineage>
        <taxon>Bacteria</taxon>
        <taxon>Bacillati</taxon>
        <taxon>Bacillota</taxon>
        <taxon>Bacilli</taxon>
        <taxon>Bacillales</taxon>
        <taxon>Bacillaceae</taxon>
        <taxon>Alkalihalophilus</taxon>
    </lineage>
</organism>
<sequence length="78" mass="8685">MTEKKMQELKDKVADYKRFGFILLSLSAFLFIGLIIPADGQAVSLPSGFIVGVFLTMGLAVVCHRLAMNAQKQMYEDE</sequence>
<keyword evidence="1" id="KW-0472">Membrane</keyword>
<name>D3FXB5_ALKPO</name>
<keyword evidence="3" id="KW-1185">Reference proteome</keyword>
<dbReference type="Pfam" id="PF14143">
    <property type="entry name" value="YrhC"/>
    <property type="match status" value="1"/>
</dbReference>
<protein>
    <recommendedName>
        <fullName evidence="4">YrhC-like protein</fullName>
    </recommendedName>
</protein>
<proteinExistence type="predicted"/>
<dbReference type="Proteomes" id="UP000001544">
    <property type="component" value="Chromosome"/>
</dbReference>
<dbReference type="RefSeq" id="WP_012957990.1">
    <property type="nucleotide sequence ID" value="NC_013791.2"/>
</dbReference>
<dbReference type="STRING" id="398511.BpOF4_12875"/>